<feature type="region of interest" description="Disordered" evidence="2">
    <location>
        <begin position="449"/>
        <end position="475"/>
    </location>
</feature>
<organism evidence="3 4">
    <name type="scientific">Mytilus edulis</name>
    <name type="common">Blue mussel</name>
    <dbReference type="NCBI Taxonomy" id="6550"/>
    <lineage>
        <taxon>Eukaryota</taxon>
        <taxon>Metazoa</taxon>
        <taxon>Spiralia</taxon>
        <taxon>Lophotrochozoa</taxon>
        <taxon>Mollusca</taxon>
        <taxon>Bivalvia</taxon>
        <taxon>Autobranchia</taxon>
        <taxon>Pteriomorphia</taxon>
        <taxon>Mytilida</taxon>
        <taxon>Mytiloidea</taxon>
        <taxon>Mytilidae</taxon>
        <taxon>Mytilinae</taxon>
        <taxon>Mytilus</taxon>
    </lineage>
</organism>
<dbReference type="EMBL" id="CAJPWZ010002192">
    <property type="protein sequence ID" value="CAG2232875.1"/>
    <property type="molecule type" value="Genomic_DNA"/>
</dbReference>
<feature type="region of interest" description="Disordered" evidence="2">
    <location>
        <begin position="666"/>
        <end position="691"/>
    </location>
</feature>
<dbReference type="GO" id="GO:0006298">
    <property type="term" value="P:mismatch repair"/>
    <property type="evidence" value="ECO:0007669"/>
    <property type="project" value="InterPro"/>
</dbReference>
<evidence type="ECO:0000256" key="1">
    <source>
        <dbReference type="ARBA" id="ARBA00006082"/>
    </source>
</evidence>
<evidence type="ECO:0000313" key="3">
    <source>
        <dbReference type="EMBL" id="CAG2232875.1"/>
    </source>
</evidence>
<dbReference type="Gene3D" id="3.30.565.10">
    <property type="entry name" value="Histidine kinase-like ATPase, C-terminal domain"/>
    <property type="match status" value="1"/>
</dbReference>
<comment type="caution">
    <text evidence="3">The sequence shown here is derived from an EMBL/GenBank/DDBJ whole genome shotgun (WGS) entry which is preliminary data.</text>
</comment>
<evidence type="ECO:0000313" key="4">
    <source>
        <dbReference type="Proteomes" id="UP000683360"/>
    </source>
</evidence>
<feature type="region of interest" description="Disordered" evidence="2">
    <location>
        <begin position="516"/>
        <end position="536"/>
    </location>
</feature>
<feature type="region of interest" description="Disordered" evidence="2">
    <location>
        <begin position="287"/>
        <end position="312"/>
    </location>
</feature>
<dbReference type="SUPFAM" id="SSF55874">
    <property type="entry name" value="ATPase domain of HSP90 chaperone/DNA topoisomerase II/histidine kinase"/>
    <property type="match status" value="1"/>
</dbReference>
<dbReference type="Pfam" id="PF13589">
    <property type="entry name" value="HATPase_c_3"/>
    <property type="match status" value="1"/>
</dbReference>
<dbReference type="InterPro" id="IPR038973">
    <property type="entry name" value="MutL/Mlh/Pms-like"/>
</dbReference>
<comment type="similarity">
    <text evidence="1">Belongs to the DNA mismatch repair MutL/HexB family.</text>
</comment>
<dbReference type="AlphaFoldDB" id="A0A8S3TN51"/>
<keyword evidence="4" id="KW-1185">Reference proteome</keyword>
<dbReference type="OrthoDB" id="429932at2759"/>
<dbReference type="PANTHER" id="PTHR10073:SF47">
    <property type="entry name" value="DNA MISMATCH REPAIR PROTEIN MLH3"/>
    <property type="match status" value="1"/>
</dbReference>
<gene>
    <name evidence="3" type="ORF">MEDL_45555</name>
</gene>
<protein>
    <submittedName>
        <fullName evidence="3">MLH3</fullName>
    </submittedName>
</protein>
<dbReference type="GO" id="GO:0032300">
    <property type="term" value="C:mismatch repair complex"/>
    <property type="evidence" value="ECO:0007669"/>
    <property type="project" value="InterPro"/>
</dbReference>
<accession>A0A8S3TN51</accession>
<reference evidence="3" key="1">
    <citation type="submission" date="2021-03" db="EMBL/GenBank/DDBJ databases">
        <authorList>
            <person name="Bekaert M."/>
        </authorList>
    </citation>
    <scope>NUCLEOTIDE SEQUENCE</scope>
</reference>
<evidence type="ECO:0000256" key="2">
    <source>
        <dbReference type="SAM" id="MobiDB-lite"/>
    </source>
</evidence>
<feature type="compositionally biased region" description="Polar residues" evidence="2">
    <location>
        <begin position="521"/>
        <end position="531"/>
    </location>
</feature>
<dbReference type="GO" id="GO:0016887">
    <property type="term" value="F:ATP hydrolysis activity"/>
    <property type="evidence" value="ECO:0007669"/>
    <property type="project" value="InterPro"/>
</dbReference>
<sequence>MGDRIASLPADVRSLLRTGVAITNVAQCVEELVVNALDAGATCVAIRVDLPCFKIQVVDNGKGIRQDDLQVVGERYSTSKCHEVSDLENLHYYGYRGEALASLRDITSILEINSRSQTSTHTFCKIFQQGRPLPISDSTVPRSSAGTTVTVHDLFYNLPVRKKCCNPALDLEKIRQKVENFVGLKLKPEISTKDRNGLFSKIVKRKVITDISSSSTLSESPDTGLTSDEKESNTNDKNDTIDMLKNDELFTPLDQQMKVTTPGSPRPDVLNPTIEIKSNRNGSIRLDKEISKDNTMSKRKDSCSDGDLSEDPIPTQQRVKMAVKKNIICIDTPIVRETKINVSSLSKLRKRKSSENSTLLTKSLQEKQKKFTKLKEQRRDTAADTLEYPDFKSNNCSTEFGEIQTDVPVFTSSLQGLRKLRSKEPGSVKGQISEHSLQVLKKFRSQSQVRKVNQVTNQPINHTQQGNDRSGTLSRNCEDKSERIVTNADPAPGHFVENAPIKHVKQTHHDIENLVEDGKSDSSASVSNLTSLKPHEKFQCQPVRGKGVDEERSNDQAISLKYTDTNKEIQHELQPSTSTDFSMSSPIDIEEACESIENCVAEIENIISKSNNRSYSMIIPQETFKFSPSREYENFTTISGKKNSKPKSFMSSDSFIQTVHSFLPTEGSQSFNTTQSPPFLQASGSDSDKQGINTIETKQKSTDDDLFYTTSPPHQSVRQISTFTFNQDSSNQPSSSHIATVHNPHCGDHLSDTDFSLKNKAELSGWA</sequence>
<proteinExistence type="inferred from homology"/>
<dbReference type="Proteomes" id="UP000683360">
    <property type="component" value="Unassembled WGS sequence"/>
</dbReference>
<feature type="compositionally biased region" description="Polar residues" evidence="2">
    <location>
        <begin position="726"/>
        <end position="738"/>
    </location>
</feature>
<feature type="region of interest" description="Disordered" evidence="2">
    <location>
        <begin position="213"/>
        <end position="241"/>
    </location>
</feature>
<dbReference type="PANTHER" id="PTHR10073">
    <property type="entry name" value="DNA MISMATCH REPAIR PROTEIN MLH, PMS, MUTL"/>
    <property type="match status" value="1"/>
</dbReference>
<feature type="compositionally biased region" description="Basic and acidic residues" evidence="2">
    <location>
        <begin position="287"/>
        <end position="303"/>
    </location>
</feature>
<feature type="region of interest" description="Disordered" evidence="2">
    <location>
        <begin position="726"/>
        <end position="753"/>
    </location>
</feature>
<dbReference type="InterPro" id="IPR036890">
    <property type="entry name" value="HATPase_C_sf"/>
</dbReference>
<name>A0A8S3TN51_MYTED</name>
<feature type="compositionally biased region" description="Basic and acidic residues" evidence="2">
    <location>
        <begin position="227"/>
        <end position="241"/>
    </location>
</feature>
<dbReference type="GO" id="GO:0140664">
    <property type="term" value="F:ATP-dependent DNA damage sensor activity"/>
    <property type="evidence" value="ECO:0007669"/>
    <property type="project" value="InterPro"/>
</dbReference>